<dbReference type="EMBL" id="JBHTBW010000019">
    <property type="protein sequence ID" value="MFC7441025.1"/>
    <property type="molecule type" value="Genomic_DNA"/>
</dbReference>
<evidence type="ECO:0008006" key="3">
    <source>
        <dbReference type="Google" id="ProtNLM"/>
    </source>
</evidence>
<proteinExistence type="predicted"/>
<organism evidence="1 2">
    <name type="scientific">Laceyella putida</name>
    <dbReference type="NCBI Taxonomy" id="110101"/>
    <lineage>
        <taxon>Bacteria</taxon>
        <taxon>Bacillati</taxon>
        <taxon>Bacillota</taxon>
        <taxon>Bacilli</taxon>
        <taxon>Bacillales</taxon>
        <taxon>Thermoactinomycetaceae</taxon>
        <taxon>Laceyella</taxon>
    </lineage>
</organism>
<dbReference type="RefSeq" id="WP_379864301.1">
    <property type="nucleotide sequence ID" value="NZ_JBHTBW010000019.1"/>
</dbReference>
<dbReference type="InterPro" id="IPR036388">
    <property type="entry name" value="WH-like_DNA-bd_sf"/>
</dbReference>
<dbReference type="Gene3D" id="1.10.10.10">
    <property type="entry name" value="Winged helix-like DNA-binding domain superfamily/Winged helix DNA-binding domain"/>
    <property type="match status" value="1"/>
</dbReference>
<dbReference type="Proteomes" id="UP001596500">
    <property type="component" value="Unassembled WGS sequence"/>
</dbReference>
<name>A0ABW2RJ43_9BACL</name>
<evidence type="ECO:0000313" key="2">
    <source>
        <dbReference type="Proteomes" id="UP001596500"/>
    </source>
</evidence>
<dbReference type="SUPFAM" id="SSF46785">
    <property type="entry name" value="Winged helix' DNA-binding domain"/>
    <property type="match status" value="1"/>
</dbReference>
<dbReference type="InterPro" id="IPR036390">
    <property type="entry name" value="WH_DNA-bd_sf"/>
</dbReference>
<keyword evidence="2" id="KW-1185">Reference proteome</keyword>
<accession>A0ABW2RJ43</accession>
<sequence length="180" mass="20779">MNVQPNQSVLNQLTPRERQTYFELVRLAAPEEIIHPEYQVPIPKGACIISYRLLEKYLDLTRSTIRRALRRLEDRDLIEVTHLGQIKGTDGLHFRTMVKIKRYEPIPLHPTSSSPAPSLVEGLIQLETHLINQRLKDLQTFLTQNQTRLTNPERAKLDRIITAYQAALKVVNKSEHALSK</sequence>
<evidence type="ECO:0000313" key="1">
    <source>
        <dbReference type="EMBL" id="MFC7441025.1"/>
    </source>
</evidence>
<reference evidence="2" key="1">
    <citation type="journal article" date="2019" name="Int. J. Syst. Evol. Microbiol.">
        <title>The Global Catalogue of Microorganisms (GCM) 10K type strain sequencing project: providing services to taxonomists for standard genome sequencing and annotation.</title>
        <authorList>
            <consortium name="The Broad Institute Genomics Platform"/>
            <consortium name="The Broad Institute Genome Sequencing Center for Infectious Disease"/>
            <person name="Wu L."/>
            <person name="Ma J."/>
        </authorList>
    </citation>
    <scope>NUCLEOTIDE SEQUENCE [LARGE SCALE GENOMIC DNA]</scope>
    <source>
        <strain evidence="2">CGMCC 1.12942</strain>
    </source>
</reference>
<gene>
    <name evidence="1" type="ORF">ACFQNG_07640</name>
</gene>
<protein>
    <recommendedName>
        <fullName evidence="3">Helix-turn-helix domain-containing protein</fullName>
    </recommendedName>
</protein>
<comment type="caution">
    <text evidence="1">The sequence shown here is derived from an EMBL/GenBank/DDBJ whole genome shotgun (WGS) entry which is preliminary data.</text>
</comment>